<name>A0ACC1XS29_MELAZ</name>
<evidence type="ECO:0000313" key="1">
    <source>
        <dbReference type="EMBL" id="KAJ4713753.1"/>
    </source>
</evidence>
<proteinExistence type="predicted"/>
<gene>
    <name evidence="1" type="ORF">OWV82_015804</name>
</gene>
<dbReference type="Proteomes" id="UP001164539">
    <property type="component" value="Chromosome 8"/>
</dbReference>
<reference evidence="1 2" key="1">
    <citation type="journal article" date="2023" name="Science">
        <title>Complex scaffold remodeling in plant triterpene biosynthesis.</title>
        <authorList>
            <person name="De La Pena R."/>
            <person name="Hodgson H."/>
            <person name="Liu J.C."/>
            <person name="Stephenson M.J."/>
            <person name="Martin A.C."/>
            <person name="Owen C."/>
            <person name="Harkess A."/>
            <person name="Leebens-Mack J."/>
            <person name="Jimenez L.E."/>
            <person name="Osbourn A."/>
            <person name="Sattely E.S."/>
        </authorList>
    </citation>
    <scope>NUCLEOTIDE SEQUENCE [LARGE SCALE GENOMIC DNA]</scope>
    <source>
        <strain evidence="2">cv. JPN11</strain>
        <tissue evidence="1">Leaf</tissue>
    </source>
</reference>
<dbReference type="EMBL" id="CM051401">
    <property type="protein sequence ID" value="KAJ4713753.1"/>
    <property type="molecule type" value="Genomic_DNA"/>
</dbReference>
<comment type="caution">
    <text evidence="1">The sequence shown here is derived from an EMBL/GenBank/DDBJ whole genome shotgun (WGS) entry which is preliminary data.</text>
</comment>
<accession>A0ACC1XS29</accession>
<protein>
    <submittedName>
        <fullName evidence="1">Aig1</fullName>
    </submittedName>
</protein>
<evidence type="ECO:0000313" key="2">
    <source>
        <dbReference type="Proteomes" id="UP001164539"/>
    </source>
</evidence>
<sequence length="340" mass="38084">MGGSAIDDDWELTSPTNGVRTVVLVGRTGNGKSATGNSILGRKAFKSRASSSGVTSTCEMQITKLKDGHTVNVIDTPGLFDFSAGSEFVGKEIVKCIDLAKDGIHAVLVVFSVRTRFSQEEEAALCSLQTLFGSKIIDYMIVVFTGGDELEDNDETLEDYLGRGCPEPLKEILKLCENRLVLFDNKTKNEAKRTEQVEKLLSLVNKVIVQNGGQPYTDDIFTELKKGATKLRDQQEEVDSLKGYSKREISELKEQMHRSYEEQLKRITEMVESKLKETTTRLELQLAEEQAARLRAEEIAQLAQIKSNDEIRKLRENLERAQRETEELRKQAERGGCTIL</sequence>
<keyword evidence="2" id="KW-1185">Reference proteome</keyword>
<organism evidence="1 2">
    <name type="scientific">Melia azedarach</name>
    <name type="common">Chinaberry tree</name>
    <dbReference type="NCBI Taxonomy" id="155640"/>
    <lineage>
        <taxon>Eukaryota</taxon>
        <taxon>Viridiplantae</taxon>
        <taxon>Streptophyta</taxon>
        <taxon>Embryophyta</taxon>
        <taxon>Tracheophyta</taxon>
        <taxon>Spermatophyta</taxon>
        <taxon>Magnoliopsida</taxon>
        <taxon>eudicotyledons</taxon>
        <taxon>Gunneridae</taxon>
        <taxon>Pentapetalae</taxon>
        <taxon>rosids</taxon>
        <taxon>malvids</taxon>
        <taxon>Sapindales</taxon>
        <taxon>Meliaceae</taxon>
        <taxon>Melia</taxon>
    </lineage>
</organism>